<dbReference type="GO" id="GO:0016853">
    <property type="term" value="F:isomerase activity"/>
    <property type="evidence" value="ECO:0007669"/>
    <property type="project" value="UniProtKB-KW"/>
</dbReference>
<accession>A0A2P8DR20</accession>
<dbReference type="OrthoDB" id="5118203at2"/>
<dbReference type="Proteomes" id="UP000240542">
    <property type="component" value="Unassembled WGS sequence"/>
</dbReference>
<dbReference type="GO" id="GO:0046872">
    <property type="term" value="F:metal ion binding"/>
    <property type="evidence" value="ECO:0007669"/>
    <property type="project" value="InterPro"/>
</dbReference>
<sequence length="254" mass="26864">MSTEAGHHYSPETDLAALDRATARLLRTAESLTPDEVAEPSLLPGWSRGHVLSHLCRNADALLNGLTAARTGADVPMYASDDARDADIDAGAGRPAAEQCADLRASADRLAAAARALEPAAWEYRILHRRGFRFSAADVPAMRLSEVEYHHVDLDAGYGPGHWAPGFVAAQLTRLAERFTEDGRFGPVLLRDADTGAEYRIGAPAPEGLTASGPGPALLAWLSGRSNADGLVAHRGGERLPDARTALPDPPPLG</sequence>
<keyword evidence="3" id="KW-1185">Reference proteome</keyword>
<keyword evidence="2" id="KW-0413">Isomerase</keyword>
<evidence type="ECO:0000313" key="3">
    <source>
        <dbReference type="Proteomes" id="UP000240542"/>
    </source>
</evidence>
<dbReference type="RefSeq" id="WP_106582034.1">
    <property type="nucleotide sequence ID" value="NZ_PYGA01000003.1"/>
</dbReference>
<dbReference type="Pfam" id="PF11716">
    <property type="entry name" value="MDMPI_N"/>
    <property type="match status" value="1"/>
</dbReference>
<comment type="caution">
    <text evidence="2">The sequence shown here is derived from an EMBL/GenBank/DDBJ whole genome shotgun (WGS) entry which is preliminary data.</text>
</comment>
<reference evidence="2 3" key="1">
    <citation type="submission" date="2018-03" db="EMBL/GenBank/DDBJ databases">
        <title>Genomic Encyclopedia of Archaeal and Bacterial Type Strains, Phase II (KMG-II): from individual species to whole genera.</title>
        <authorList>
            <person name="Goeker M."/>
        </authorList>
    </citation>
    <scope>NUCLEOTIDE SEQUENCE [LARGE SCALE GENOMIC DNA]</scope>
    <source>
        <strain evidence="2 3">DSM 45312</strain>
    </source>
</reference>
<dbReference type="Gene3D" id="1.20.120.450">
    <property type="entry name" value="dinb family like domain"/>
    <property type="match status" value="1"/>
</dbReference>
<dbReference type="InterPro" id="IPR024344">
    <property type="entry name" value="MDMPI_metal-binding"/>
</dbReference>
<dbReference type="SUPFAM" id="SSF109854">
    <property type="entry name" value="DinB/YfiT-like putative metalloenzymes"/>
    <property type="match status" value="1"/>
</dbReference>
<evidence type="ECO:0000313" key="2">
    <source>
        <dbReference type="EMBL" id="PSK99659.1"/>
    </source>
</evidence>
<feature type="domain" description="Mycothiol-dependent maleylpyruvate isomerase metal-binding" evidence="1">
    <location>
        <begin position="18"/>
        <end position="154"/>
    </location>
</feature>
<dbReference type="AlphaFoldDB" id="A0A2P8DR20"/>
<proteinExistence type="predicted"/>
<dbReference type="InterPro" id="IPR034660">
    <property type="entry name" value="DinB/YfiT-like"/>
</dbReference>
<evidence type="ECO:0000259" key="1">
    <source>
        <dbReference type="Pfam" id="PF11716"/>
    </source>
</evidence>
<dbReference type="InterPro" id="IPR036527">
    <property type="entry name" value="SCP2_sterol-bd_dom_sf"/>
</dbReference>
<dbReference type="EMBL" id="PYGA01000003">
    <property type="protein sequence ID" value="PSK99659.1"/>
    <property type="molecule type" value="Genomic_DNA"/>
</dbReference>
<dbReference type="NCBIfam" id="TIGR03083">
    <property type="entry name" value="maleylpyruvate isomerase family mycothiol-dependent enzyme"/>
    <property type="match status" value="1"/>
</dbReference>
<keyword evidence="2" id="KW-0670">Pyruvate</keyword>
<protein>
    <submittedName>
        <fullName evidence="2">Maleylpyruvate isomerase</fullName>
    </submittedName>
</protein>
<dbReference type="InterPro" id="IPR017517">
    <property type="entry name" value="Maleyloyr_isom"/>
</dbReference>
<name>A0A2P8DR20_9ACTN</name>
<organism evidence="2 3">
    <name type="scientific">Murinocardiopsis flavida</name>
    <dbReference type="NCBI Taxonomy" id="645275"/>
    <lineage>
        <taxon>Bacteria</taxon>
        <taxon>Bacillati</taxon>
        <taxon>Actinomycetota</taxon>
        <taxon>Actinomycetes</taxon>
        <taxon>Streptosporangiales</taxon>
        <taxon>Nocardiopsidaceae</taxon>
        <taxon>Murinocardiopsis</taxon>
    </lineage>
</organism>
<gene>
    <name evidence="2" type="ORF">CLV63_103386</name>
</gene>
<dbReference type="SUPFAM" id="SSF55718">
    <property type="entry name" value="SCP-like"/>
    <property type="match status" value="1"/>
</dbReference>